<accession>A0A562RLG4</accession>
<dbReference type="EMBL" id="VLLB01000001">
    <property type="protein sequence ID" value="TWI69296.1"/>
    <property type="molecule type" value="Genomic_DNA"/>
</dbReference>
<dbReference type="InterPro" id="IPR009649">
    <property type="entry name" value="TraU"/>
</dbReference>
<evidence type="ECO:0000313" key="3">
    <source>
        <dbReference type="Proteomes" id="UP000318431"/>
    </source>
</evidence>
<gene>
    <name evidence="2" type="ORF">IP91_00363</name>
</gene>
<organism evidence="2 3">
    <name type="scientific">Pseudoduganella lurida</name>
    <dbReference type="NCBI Taxonomy" id="1036180"/>
    <lineage>
        <taxon>Bacteria</taxon>
        <taxon>Pseudomonadati</taxon>
        <taxon>Pseudomonadota</taxon>
        <taxon>Betaproteobacteria</taxon>
        <taxon>Burkholderiales</taxon>
        <taxon>Oxalobacteraceae</taxon>
        <taxon>Telluria group</taxon>
        <taxon>Pseudoduganella</taxon>
    </lineage>
</organism>
<keyword evidence="3" id="KW-1185">Reference proteome</keyword>
<evidence type="ECO:0000313" key="2">
    <source>
        <dbReference type="EMBL" id="TWI69296.1"/>
    </source>
</evidence>
<protein>
    <submittedName>
        <fullName evidence="2">Conjugal transfer pilus assembly protein TraU</fullName>
    </submittedName>
</protein>
<dbReference type="NCBIfam" id="NF010297">
    <property type="entry name" value="PRK13737.1"/>
    <property type="match status" value="1"/>
</dbReference>
<proteinExistence type="predicted"/>
<dbReference type="RefSeq" id="WP_145647062.1">
    <property type="nucleotide sequence ID" value="NZ_VLLB01000001.1"/>
</dbReference>
<sequence>MKSLYRCLAATLCLALPTLALAQAPTQPCPGRTMNPVTDICWSCIFPLSIGSSTVAKMGQEDIENTGSPICLCGPPPPWGKLGISIGFWEPARQVDVVRTPWCFPSLGGMTMNGASAPVAAVGAGLKGRRASNNSFYQAHWYINPVLYWLEVLSETSCLEQRGFDLAYVTELDAAWNDDELSAILSPEAILFASPAAQAACAGDCAAATTGFPIAAMQWCAGCQGGMYPLNGHVQAHVSGVQASSLILQRFAMKLHREFLAFAGNGIPGWCGMYPMPILDRRIYKYSMLYPSTQGRGADGRCCQPLGRTTALWSAGKEYPIDGEDFVYMLYRKRNCCERLVGAQR</sequence>
<dbReference type="Pfam" id="PF06834">
    <property type="entry name" value="TraU"/>
    <property type="match status" value="1"/>
</dbReference>
<feature type="chain" id="PRO_5022064754" evidence="1">
    <location>
        <begin position="23"/>
        <end position="345"/>
    </location>
</feature>
<keyword evidence="1" id="KW-0732">Signal</keyword>
<evidence type="ECO:0000256" key="1">
    <source>
        <dbReference type="SAM" id="SignalP"/>
    </source>
</evidence>
<comment type="caution">
    <text evidence="2">The sequence shown here is derived from an EMBL/GenBank/DDBJ whole genome shotgun (WGS) entry which is preliminary data.</text>
</comment>
<reference evidence="2 3" key="1">
    <citation type="journal article" date="2015" name="Stand. Genomic Sci.">
        <title>Genomic Encyclopedia of Bacterial and Archaeal Type Strains, Phase III: the genomes of soil and plant-associated and newly described type strains.</title>
        <authorList>
            <person name="Whitman W.B."/>
            <person name="Woyke T."/>
            <person name="Klenk H.P."/>
            <person name="Zhou Y."/>
            <person name="Lilburn T.G."/>
            <person name="Beck B.J."/>
            <person name="De Vos P."/>
            <person name="Vandamme P."/>
            <person name="Eisen J.A."/>
            <person name="Garrity G."/>
            <person name="Hugenholtz P."/>
            <person name="Kyrpides N.C."/>
        </authorList>
    </citation>
    <scope>NUCLEOTIDE SEQUENCE [LARGE SCALE GENOMIC DNA]</scope>
    <source>
        <strain evidence="2 3">CGMCC 1.10822</strain>
    </source>
</reference>
<feature type="signal peptide" evidence="1">
    <location>
        <begin position="1"/>
        <end position="22"/>
    </location>
</feature>
<dbReference type="OrthoDB" id="9788211at2"/>
<dbReference type="Proteomes" id="UP000318431">
    <property type="component" value="Unassembled WGS sequence"/>
</dbReference>
<name>A0A562RLG4_9BURK</name>
<dbReference type="AlphaFoldDB" id="A0A562RLG4"/>